<dbReference type="PANTHER" id="PTHR45586:SF14">
    <property type="entry name" value="TETRATRICOPEPTIDE TPR_2 REPEAT PROTEIN"/>
    <property type="match status" value="1"/>
</dbReference>
<dbReference type="Proteomes" id="UP001595840">
    <property type="component" value="Unassembled WGS sequence"/>
</dbReference>
<dbReference type="PROSITE" id="PS51257">
    <property type="entry name" value="PROKAR_LIPOPROTEIN"/>
    <property type="match status" value="1"/>
</dbReference>
<evidence type="ECO:0000256" key="1">
    <source>
        <dbReference type="ARBA" id="ARBA00022737"/>
    </source>
</evidence>
<gene>
    <name evidence="4" type="primary">pilW</name>
    <name evidence="4" type="ORF">ACFOX3_01805</name>
</gene>
<dbReference type="PANTHER" id="PTHR45586">
    <property type="entry name" value="TPR REPEAT-CONTAINING PROTEIN PA4667"/>
    <property type="match status" value="1"/>
</dbReference>
<keyword evidence="5" id="KW-1185">Reference proteome</keyword>
<sequence length="254" mass="28521">MSLVKTGVLCGLLIILSGCVTTMEKDVAKVNPEKALATHVQLGLGYIRENNLDSARFHLTKAADIAPNDPGMLNGRGLLYQLEGEPKLAEESFKKALREDSNFTSARLNYATFLFGKERFKEAYEQYEKASDDLGYDRRAVALYGVGIAAMKLGKQDRALAAFKQSVMLDKGLAPAHLELAGYYFDVEDYAECKKSLDKFEKLSRPTARSLWLSIRIEQIFGNKDKEASQVMSLKNMFPYSPEYLDYKKSQGRQ</sequence>
<dbReference type="InterPro" id="IPR051012">
    <property type="entry name" value="CellSynth/LPSAsmb/PSIAsmb"/>
</dbReference>
<dbReference type="InterPro" id="IPR013360">
    <property type="entry name" value="Pilus_4_PilW"/>
</dbReference>
<accession>A0ABV8V1W5</accession>
<feature type="repeat" description="TPR" evidence="3">
    <location>
        <begin position="36"/>
        <end position="69"/>
    </location>
</feature>
<dbReference type="InterPro" id="IPR011990">
    <property type="entry name" value="TPR-like_helical_dom_sf"/>
</dbReference>
<dbReference type="InterPro" id="IPR019734">
    <property type="entry name" value="TPR_rpt"/>
</dbReference>
<dbReference type="EMBL" id="JBHSCX010000002">
    <property type="protein sequence ID" value="MFC4361014.1"/>
    <property type="molecule type" value="Genomic_DNA"/>
</dbReference>
<evidence type="ECO:0000256" key="2">
    <source>
        <dbReference type="ARBA" id="ARBA00022803"/>
    </source>
</evidence>
<evidence type="ECO:0000313" key="4">
    <source>
        <dbReference type="EMBL" id="MFC4361014.1"/>
    </source>
</evidence>
<dbReference type="PROSITE" id="PS50005">
    <property type="entry name" value="TPR"/>
    <property type="match status" value="2"/>
</dbReference>
<reference evidence="5" key="1">
    <citation type="journal article" date="2019" name="Int. J. Syst. Evol. Microbiol.">
        <title>The Global Catalogue of Microorganisms (GCM) 10K type strain sequencing project: providing services to taxonomists for standard genome sequencing and annotation.</title>
        <authorList>
            <consortium name="The Broad Institute Genomics Platform"/>
            <consortium name="The Broad Institute Genome Sequencing Center for Infectious Disease"/>
            <person name="Wu L."/>
            <person name="Ma J."/>
        </authorList>
    </citation>
    <scope>NUCLEOTIDE SEQUENCE [LARGE SCALE GENOMIC DNA]</scope>
    <source>
        <strain evidence="5">CECT 8570</strain>
    </source>
</reference>
<name>A0ABV8V1W5_9GAMM</name>
<evidence type="ECO:0000256" key="3">
    <source>
        <dbReference type="PROSITE-ProRule" id="PRU00339"/>
    </source>
</evidence>
<keyword evidence="2 3" id="KW-0802">TPR repeat</keyword>
<evidence type="ECO:0000313" key="5">
    <source>
        <dbReference type="Proteomes" id="UP001595840"/>
    </source>
</evidence>
<feature type="repeat" description="TPR" evidence="3">
    <location>
        <begin position="140"/>
        <end position="173"/>
    </location>
</feature>
<proteinExistence type="predicted"/>
<comment type="caution">
    <text evidence="4">The sequence shown here is derived from an EMBL/GenBank/DDBJ whole genome shotgun (WGS) entry which is preliminary data.</text>
</comment>
<keyword evidence="1" id="KW-0677">Repeat</keyword>
<dbReference type="Pfam" id="PF13181">
    <property type="entry name" value="TPR_8"/>
    <property type="match status" value="2"/>
</dbReference>
<dbReference type="RefSeq" id="WP_290262070.1">
    <property type="nucleotide sequence ID" value="NZ_JAUFQG010000004.1"/>
</dbReference>
<dbReference type="SMART" id="SM00028">
    <property type="entry name" value="TPR"/>
    <property type="match status" value="4"/>
</dbReference>
<dbReference type="NCBIfam" id="TIGR02521">
    <property type="entry name" value="type_IV_pilW"/>
    <property type="match status" value="1"/>
</dbReference>
<dbReference type="SUPFAM" id="SSF48452">
    <property type="entry name" value="TPR-like"/>
    <property type="match status" value="1"/>
</dbReference>
<protein>
    <submittedName>
        <fullName evidence="4">Type IV pilus biogenesis/stability protein PilW</fullName>
    </submittedName>
</protein>
<organism evidence="4 5">
    <name type="scientific">Simiduia curdlanivorans</name>
    <dbReference type="NCBI Taxonomy" id="1492769"/>
    <lineage>
        <taxon>Bacteria</taxon>
        <taxon>Pseudomonadati</taxon>
        <taxon>Pseudomonadota</taxon>
        <taxon>Gammaproteobacteria</taxon>
        <taxon>Cellvibrionales</taxon>
        <taxon>Cellvibrionaceae</taxon>
        <taxon>Simiduia</taxon>
    </lineage>
</organism>
<dbReference type="Gene3D" id="1.25.40.10">
    <property type="entry name" value="Tetratricopeptide repeat domain"/>
    <property type="match status" value="1"/>
</dbReference>